<proteinExistence type="predicted"/>
<feature type="transmembrane region" description="Helical" evidence="2">
    <location>
        <begin position="6"/>
        <end position="24"/>
    </location>
</feature>
<dbReference type="EMBL" id="JAWWNJ010000101">
    <property type="protein sequence ID" value="KAK6995764.1"/>
    <property type="molecule type" value="Genomic_DNA"/>
</dbReference>
<evidence type="ECO:0000313" key="3">
    <source>
        <dbReference type="EMBL" id="KAK6995764.1"/>
    </source>
</evidence>
<comment type="caution">
    <text evidence="3">The sequence shown here is derived from an EMBL/GenBank/DDBJ whole genome shotgun (WGS) entry which is preliminary data.</text>
</comment>
<keyword evidence="2" id="KW-0472">Membrane</keyword>
<keyword evidence="4" id="KW-1185">Reference proteome</keyword>
<protein>
    <submittedName>
        <fullName evidence="3">Uncharacterized protein</fullName>
    </submittedName>
</protein>
<accession>A0AAV9ZXJ0</accession>
<feature type="region of interest" description="Disordered" evidence="1">
    <location>
        <begin position="238"/>
        <end position="258"/>
    </location>
</feature>
<feature type="transmembrane region" description="Helical" evidence="2">
    <location>
        <begin position="36"/>
        <end position="56"/>
    </location>
</feature>
<name>A0AAV9ZXJ0_9AGAR</name>
<organism evidence="3 4">
    <name type="scientific">Favolaschia claudopus</name>
    <dbReference type="NCBI Taxonomy" id="2862362"/>
    <lineage>
        <taxon>Eukaryota</taxon>
        <taxon>Fungi</taxon>
        <taxon>Dikarya</taxon>
        <taxon>Basidiomycota</taxon>
        <taxon>Agaricomycotina</taxon>
        <taxon>Agaricomycetes</taxon>
        <taxon>Agaricomycetidae</taxon>
        <taxon>Agaricales</taxon>
        <taxon>Marasmiineae</taxon>
        <taxon>Mycenaceae</taxon>
        <taxon>Favolaschia</taxon>
    </lineage>
</organism>
<evidence type="ECO:0000313" key="4">
    <source>
        <dbReference type="Proteomes" id="UP001362999"/>
    </source>
</evidence>
<feature type="region of interest" description="Disordered" evidence="1">
    <location>
        <begin position="200"/>
        <end position="220"/>
    </location>
</feature>
<gene>
    <name evidence="3" type="ORF">R3P38DRAFT_3288165</name>
</gene>
<dbReference type="Proteomes" id="UP001362999">
    <property type="component" value="Unassembled WGS sequence"/>
</dbReference>
<sequence length="258" mass="29504">MHVFLFPFTTTLALDVDVFFSWAIDHKSTNVKSHSWVCPLNLVHVFIGIHRLVALFPARVHRGHRGPLIGGILAVISVIFAFFLWRYLLLRRRKRQYDAAKAAIITNRNLVNLDPDFDSVLRKPDIPPQSKKVTRKRSVSNNSTNAERMQAKAVMRQQYLANELRAIEKQREALLQVQQQMRGTGASTMGEVDSDMAVQSSMTTESAGGIDRTPREQDLERQNELLRQRIRYLEEQQRSDWARGLSDLPPPGYSEAPI</sequence>
<evidence type="ECO:0000256" key="2">
    <source>
        <dbReference type="SAM" id="Phobius"/>
    </source>
</evidence>
<keyword evidence="2" id="KW-0812">Transmembrane</keyword>
<evidence type="ECO:0000256" key="1">
    <source>
        <dbReference type="SAM" id="MobiDB-lite"/>
    </source>
</evidence>
<feature type="region of interest" description="Disordered" evidence="1">
    <location>
        <begin position="124"/>
        <end position="144"/>
    </location>
</feature>
<keyword evidence="2" id="KW-1133">Transmembrane helix</keyword>
<feature type="transmembrane region" description="Helical" evidence="2">
    <location>
        <begin position="68"/>
        <end position="88"/>
    </location>
</feature>
<dbReference type="AlphaFoldDB" id="A0AAV9ZXJ0"/>
<reference evidence="3 4" key="1">
    <citation type="journal article" date="2024" name="J Genomics">
        <title>Draft genome sequencing and assembly of Favolaschia claudopus CIRM-BRFM 2984 isolated from oak limbs.</title>
        <authorList>
            <person name="Navarro D."/>
            <person name="Drula E."/>
            <person name="Chaduli D."/>
            <person name="Cazenave R."/>
            <person name="Ahrendt S."/>
            <person name="Wang J."/>
            <person name="Lipzen A."/>
            <person name="Daum C."/>
            <person name="Barry K."/>
            <person name="Grigoriev I.V."/>
            <person name="Favel A."/>
            <person name="Rosso M.N."/>
            <person name="Martin F."/>
        </authorList>
    </citation>
    <scope>NUCLEOTIDE SEQUENCE [LARGE SCALE GENOMIC DNA]</scope>
    <source>
        <strain evidence="3 4">CIRM-BRFM 2984</strain>
    </source>
</reference>